<feature type="region of interest" description="Disordered" evidence="1">
    <location>
        <begin position="1"/>
        <end position="22"/>
    </location>
</feature>
<name>A0A4Z2GA62_9TELE</name>
<keyword evidence="3" id="KW-1185">Reference proteome</keyword>
<reference evidence="2 3" key="1">
    <citation type="submission" date="2019-03" db="EMBL/GenBank/DDBJ databases">
        <title>First draft genome of Liparis tanakae, snailfish: a comprehensive survey of snailfish specific genes.</title>
        <authorList>
            <person name="Kim W."/>
            <person name="Song I."/>
            <person name="Jeong J.-H."/>
            <person name="Kim D."/>
            <person name="Kim S."/>
            <person name="Ryu S."/>
            <person name="Song J.Y."/>
            <person name="Lee S.K."/>
        </authorList>
    </citation>
    <scope>NUCLEOTIDE SEQUENCE [LARGE SCALE GENOMIC DNA]</scope>
    <source>
        <tissue evidence="2">Muscle</tissue>
    </source>
</reference>
<protein>
    <submittedName>
        <fullName evidence="2">Uncharacterized protein</fullName>
    </submittedName>
</protein>
<organism evidence="2 3">
    <name type="scientific">Liparis tanakae</name>
    <name type="common">Tanaka's snailfish</name>
    <dbReference type="NCBI Taxonomy" id="230148"/>
    <lineage>
        <taxon>Eukaryota</taxon>
        <taxon>Metazoa</taxon>
        <taxon>Chordata</taxon>
        <taxon>Craniata</taxon>
        <taxon>Vertebrata</taxon>
        <taxon>Euteleostomi</taxon>
        <taxon>Actinopterygii</taxon>
        <taxon>Neopterygii</taxon>
        <taxon>Teleostei</taxon>
        <taxon>Neoteleostei</taxon>
        <taxon>Acanthomorphata</taxon>
        <taxon>Eupercaria</taxon>
        <taxon>Perciformes</taxon>
        <taxon>Cottioidei</taxon>
        <taxon>Cottales</taxon>
        <taxon>Liparidae</taxon>
        <taxon>Liparis</taxon>
    </lineage>
</organism>
<dbReference type="EMBL" id="SRLO01000615">
    <property type="protein sequence ID" value="TNN50476.1"/>
    <property type="molecule type" value="Genomic_DNA"/>
</dbReference>
<evidence type="ECO:0000256" key="1">
    <source>
        <dbReference type="SAM" id="MobiDB-lite"/>
    </source>
</evidence>
<dbReference type="AlphaFoldDB" id="A0A4Z2GA62"/>
<gene>
    <name evidence="2" type="ORF">EYF80_039286</name>
</gene>
<evidence type="ECO:0000313" key="3">
    <source>
        <dbReference type="Proteomes" id="UP000314294"/>
    </source>
</evidence>
<sequence>MGPGGRPGRWLPGAAAHRSPWSPVESVQREGIPCATPAKLLYCVMHPACGPQKSVTQERAAERGPHANTEKICTLRLLGPKHQEPNAC</sequence>
<dbReference type="Proteomes" id="UP000314294">
    <property type="component" value="Unassembled WGS sequence"/>
</dbReference>
<accession>A0A4Z2GA62</accession>
<comment type="caution">
    <text evidence="2">The sequence shown here is derived from an EMBL/GenBank/DDBJ whole genome shotgun (WGS) entry which is preliminary data.</text>
</comment>
<proteinExistence type="predicted"/>
<evidence type="ECO:0000313" key="2">
    <source>
        <dbReference type="EMBL" id="TNN50476.1"/>
    </source>
</evidence>
<dbReference type="OrthoDB" id="418911at2759"/>